<comment type="caution">
    <text evidence="1">The sequence shown here is derived from an EMBL/GenBank/DDBJ whole genome shotgun (WGS) entry which is preliminary data.</text>
</comment>
<dbReference type="EMBL" id="JAUJFL010000005">
    <property type="protein sequence ID" value="KAK2603166.1"/>
    <property type="molecule type" value="Genomic_DNA"/>
</dbReference>
<proteinExistence type="predicted"/>
<evidence type="ECO:0000313" key="2">
    <source>
        <dbReference type="Proteomes" id="UP001265746"/>
    </source>
</evidence>
<gene>
    <name evidence="1" type="ORF">N8I77_009644</name>
</gene>
<reference evidence="1" key="1">
    <citation type="submission" date="2023-06" db="EMBL/GenBank/DDBJ databases">
        <authorList>
            <person name="Noh H."/>
        </authorList>
    </citation>
    <scope>NUCLEOTIDE SEQUENCE</scope>
    <source>
        <strain evidence="1">DUCC20226</strain>
    </source>
</reference>
<keyword evidence="2" id="KW-1185">Reference proteome</keyword>
<evidence type="ECO:0000313" key="1">
    <source>
        <dbReference type="EMBL" id="KAK2603166.1"/>
    </source>
</evidence>
<organism evidence="1 2">
    <name type="scientific">Phomopsis amygdali</name>
    <name type="common">Fusicoccum amygdali</name>
    <dbReference type="NCBI Taxonomy" id="1214568"/>
    <lineage>
        <taxon>Eukaryota</taxon>
        <taxon>Fungi</taxon>
        <taxon>Dikarya</taxon>
        <taxon>Ascomycota</taxon>
        <taxon>Pezizomycotina</taxon>
        <taxon>Sordariomycetes</taxon>
        <taxon>Sordariomycetidae</taxon>
        <taxon>Diaporthales</taxon>
        <taxon>Diaporthaceae</taxon>
        <taxon>Diaporthe</taxon>
    </lineage>
</organism>
<name>A0AAD9SBH6_PHOAM</name>
<sequence length="176" mass="19598">MEPWPSSAVRFLGSSIQPHDSQVYAGARHLEITLEGPVLDLKIYKYKSDLVGRSGNAFLCIKPDFEVHPQDLTKYRAVPDGSSCLLLIIVRDEPTISEYINGVVLLKNGNTESGVAKFERIGYFSDYEFSPSSYVDESNEFAEYCGGRFPPFSGACTGGRATWLMERAETRQVTLI</sequence>
<dbReference type="AlphaFoldDB" id="A0AAD9SBH6"/>
<accession>A0AAD9SBH6</accession>
<dbReference type="Proteomes" id="UP001265746">
    <property type="component" value="Unassembled WGS sequence"/>
</dbReference>
<protein>
    <submittedName>
        <fullName evidence="1">Uncharacterized protein</fullName>
    </submittedName>
</protein>